<dbReference type="EC" id="2.7.1.23" evidence="6"/>
<comment type="caution">
    <text evidence="7">The sequence shown here is derived from an EMBL/GenBank/DDBJ whole genome shotgun (WGS) entry which is preliminary data.</text>
</comment>
<feature type="active site" description="Proton acceptor" evidence="6">
    <location>
        <position position="73"/>
    </location>
</feature>
<dbReference type="Proteomes" id="UP000189177">
    <property type="component" value="Unassembled WGS sequence"/>
</dbReference>
<dbReference type="InterPro" id="IPR016064">
    <property type="entry name" value="NAD/diacylglycerol_kinase_sf"/>
</dbReference>
<feature type="binding site" evidence="6">
    <location>
        <position position="177"/>
    </location>
    <ligand>
        <name>NAD(+)</name>
        <dbReference type="ChEBI" id="CHEBI:57540"/>
    </ligand>
</feature>
<dbReference type="AlphaFoldDB" id="A0A1V3A118"/>
<keyword evidence="3 6" id="KW-0521">NADP</keyword>
<evidence type="ECO:0000256" key="1">
    <source>
        <dbReference type="ARBA" id="ARBA00022679"/>
    </source>
</evidence>
<dbReference type="GO" id="GO:0003951">
    <property type="term" value="F:NAD+ kinase activity"/>
    <property type="evidence" value="ECO:0007669"/>
    <property type="project" value="UniProtKB-UniRule"/>
</dbReference>
<dbReference type="GO" id="GO:0051287">
    <property type="term" value="F:NAD binding"/>
    <property type="evidence" value="ECO:0007669"/>
    <property type="project" value="UniProtKB-ARBA"/>
</dbReference>
<dbReference type="GO" id="GO:0046872">
    <property type="term" value="F:metal ion binding"/>
    <property type="evidence" value="ECO:0007669"/>
    <property type="project" value="UniProtKB-UniRule"/>
</dbReference>
<dbReference type="EMBL" id="MUZR01000007">
    <property type="protein sequence ID" value="OOC10999.1"/>
    <property type="molecule type" value="Genomic_DNA"/>
</dbReference>
<keyword evidence="4 6" id="KW-0520">NAD</keyword>
<evidence type="ECO:0000256" key="2">
    <source>
        <dbReference type="ARBA" id="ARBA00022777"/>
    </source>
</evidence>
<dbReference type="Pfam" id="PF01513">
    <property type="entry name" value="NAD_kinase"/>
    <property type="match status" value="1"/>
</dbReference>
<dbReference type="HAMAP" id="MF_00361">
    <property type="entry name" value="NAD_kinase"/>
    <property type="match status" value="1"/>
</dbReference>
<evidence type="ECO:0000256" key="4">
    <source>
        <dbReference type="ARBA" id="ARBA00023027"/>
    </source>
</evidence>
<comment type="caution">
    <text evidence="6">Lacks conserved residue(s) required for the propagation of feature annotation.</text>
</comment>
<gene>
    <name evidence="6" type="primary">nadK</name>
    <name evidence="7" type="ORF">B1A74_02385</name>
</gene>
<feature type="binding site" evidence="6">
    <location>
        <begin position="147"/>
        <end position="148"/>
    </location>
    <ligand>
        <name>NAD(+)</name>
        <dbReference type="ChEBI" id="CHEBI:57540"/>
    </ligand>
</feature>
<name>A0A1V3A118_9GAMM</name>
<dbReference type="GO" id="GO:0006741">
    <property type="term" value="P:NADP+ biosynthetic process"/>
    <property type="evidence" value="ECO:0007669"/>
    <property type="project" value="UniProtKB-UniRule"/>
</dbReference>
<dbReference type="PANTHER" id="PTHR20275">
    <property type="entry name" value="NAD KINASE"/>
    <property type="match status" value="1"/>
</dbReference>
<comment type="catalytic activity">
    <reaction evidence="5 6">
        <text>NAD(+) + ATP = ADP + NADP(+) + H(+)</text>
        <dbReference type="Rhea" id="RHEA:18629"/>
        <dbReference type="ChEBI" id="CHEBI:15378"/>
        <dbReference type="ChEBI" id="CHEBI:30616"/>
        <dbReference type="ChEBI" id="CHEBI:57540"/>
        <dbReference type="ChEBI" id="CHEBI:58349"/>
        <dbReference type="ChEBI" id="CHEBI:456216"/>
        <dbReference type="EC" id="2.7.1.23"/>
    </reaction>
</comment>
<dbReference type="PANTHER" id="PTHR20275:SF0">
    <property type="entry name" value="NAD KINASE"/>
    <property type="match status" value="1"/>
</dbReference>
<dbReference type="Pfam" id="PF20143">
    <property type="entry name" value="NAD_kinase_C"/>
    <property type="match status" value="1"/>
</dbReference>
<reference evidence="7 8" key="1">
    <citation type="submission" date="2017-02" db="EMBL/GenBank/DDBJ databases">
        <title>Genomic diversity within the haloalkaliphilic genus Thioalkalivibrio.</title>
        <authorList>
            <person name="Ahn A.-C."/>
            <person name="Meier-Kolthoff J."/>
            <person name="Overmars L."/>
            <person name="Richter M."/>
            <person name="Woyke T."/>
            <person name="Sorokin D.Y."/>
            <person name="Muyzer G."/>
        </authorList>
    </citation>
    <scope>NUCLEOTIDE SEQUENCE [LARGE SCALE GENOMIC DNA]</scope>
    <source>
        <strain evidence="7 8">HL17</strain>
    </source>
</reference>
<organism evidence="7 8">
    <name type="scientific">Thioalkalivibrio halophilus</name>
    <dbReference type="NCBI Taxonomy" id="252474"/>
    <lineage>
        <taxon>Bacteria</taxon>
        <taxon>Pseudomonadati</taxon>
        <taxon>Pseudomonadota</taxon>
        <taxon>Gammaproteobacteria</taxon>
        <taxon>Chromatiales</taxon>
        <taxon>Ectothiorhodospiraceae</taxon>
        <taxon>Thioalkalivibrio</taxon>
    </lineage>
</organism>
<feature type="binding site" evidence="6">
    <location>
        <position position="175"/>
    </location>
    <ligand>
        <name>NAD(+)</name>
        <dbReference type="ChEBI" id="CHEBI:57540"/>
    </ligand>
</feature>
<evidence type="ECO:0000256" key="6">
    <source>
        <dbReference type="HAMAP-Rule" id="MF_00361"/>
    </source>
</evidence>
<dbReference type="STRING" id="252474.B1A74_02385"/>
<dbReference type="SUPFAM" id="SSF111331">
    <property type="entry name" value="NAD kinase/diacylglycerol kinase-like"/>
    <property type="match status" value="1"/>
</dbReference>
<feature type="binding site" evidence="6">
    <location>
        <position position="158"/>
    </location>
    <ligand>
        <name>NAD(+)</name>
        <dbReference type="ChEBI" id="CHEBI:57540"/>
    </ligand>
</feature>
<dbReference type="Gene3D" id="2.60.200.30">
    <property type="entry name" value="Probable inorganic polyphosphate/atp-NAD kinase, domain 2"/>
    <property type="match status" value="1"/>
</dbReference>
<feature type="binding site" evidence="6">
    <location>
        <begin position="73"/>
        <end position="74"/>
    </location>
    <ligand>
        <name>NAD(+)</name>
        <dbReference type="ChEBI" id="CHEBI:57540"/>
    </ligand>
</feature>
<dbReference type="GO" id="GO:0019674">
    <property type="term" value="P:NAD+ metabolic process"/>
    <property type="evidence" value="ECO:0007669"/>
    <property type="project" value="InterPro"/>
</dbReference>
<accession>A0A1V3A118</accession>
<feature type="binding site" evidence="6">
    <location>
        <position position="248"/>
    </location>
    <ligand>
        <name>NAD(+)</name>
        <dbReference type="ChEBI" id="CHEBI:57540"/>
    </ligand>
</feature>
<comment type="subcellular location">
    <subcellularLocation>
        <location evidence="6">Cytoplasm</location>
    </subcellularLocation>
</comment>
<proteinExistence type="inferred from homology"/>
<feature type="binding site" evidence="6">
    <location>
        <begin position="188"/>
        <end position="193"/>
    </location>
    <ligand>
        <name>NAD(+)</name>
        <dbReference type="ChEBI" id="CHEBI:57540"/>
    </ligand>
</feature>
<evidence type="ECO:0000256" key="5">
    <source>
        <dbReference type="ARBA" id="ARBA00047925"/>
    </source>
</evidence>
<dbReference type="GO" id="GO:0005737">
    <property type="term" value="C:cytoplasm"/>
    <property type="evidence" value="ECO:0007669"/>
    <property type="project" value="UniProtKB-SubCell"/>
</dbReference>
<comment type="cofactor">
    <cofactor evidence="6">
        <name>a divalent metal cation</name>
        <dbReference type="ChEBI" id="CHEBI:60240"/>
    </cofactor>
</comment>
<sequence>MMPEFKTVGLIGKANDPRTAPLVDRLVQLLCERERHILMEADIEGFQRPADVPIRPVGELAREADLLIVIGGDGTLLATARVTAGIGTPLLGINLGRLGFLVDVSPDTAPEELGEVLDGAYVLEPRSMLEAEVVRDGVTVHTGVAVNDAVLHVLSVVRIIEFDTTIDGVDVGRLRADGLVVATPTGSTAYALSAGGPILTPQMDGMVIVPVAPHSLNHRPLVVGGDSVIEIQLSPDSRSPAQVALDGQENVDFGPGDRLRIRRREYGMTLIHPHNHQFLRMLRSKLRWGEQP</sequence>
<keyword evidence="8" id="KW-1185">Reference proteome</keyword>
<comment type="function">
    <text evidence="6">Involved in the regulation of the intracellular balance of NAD and NADP, and is a key enzyme in the biosynthesis of NADP. Catalyzes specifically the phosphorylation on 2'-hydroxyl of the adenosine moiety of NAD to yield NADP.</text>
</comment>
<dbReference type="Gene3D" id="3.40.50.10330">
    <property type="entry name" value="Probable inorganic polyphosphate/atp-NAD kinase, domain 1"/>
    <property type="match status" value="1"/>
</dbReference>
<keyword evidence="1 6" id="KW-0808">Transferase</keyword>
<evidence type="ECO:0000313" key="8">
    <source>
        <dbReference type="Proteomes" id="UP000189177"/>
    </source>
</evidence>
<keyword evidence="6" id="KW-0547">Nucleotide-binding</keyword>
<dbReference type="InterPro" id="IPR017438">
    <property type="entry name" value="ATP-NAD_kinase_N"/>
</dbReference>
<dbReference type="InterPro" id="IPR017437">
    <property type="entry name" value="ATP-NAD_kinase_PpnK-typ_C"/>
</dbReference>
<dbReference type="InterPro" id="IPR002504">
    <property type="entry name" value="NADK"/>
</dbReference>
<dbReference type="RefSeq" id="WP_077243662.1">
    <property type="nucleotide sequence ID" value="NZ_MUZR01000007.1"/>
</dbReference>
<evidence type="ECO:0000313" key="7">
    <source>
        <dbReference type="EMBL" id="OOC10999.1"/>
    </source>
</evidence>
<comment type="similarity">
    <text evidence="6">Belongs to the NAD kinase family.</text>
</comment>
<keyword evidence="2 6" id="KW-0418">Kinase</keyword>
<feature type="binding site" evidence="6">
    <location>
        <position position="212"/>
    </location>
    <ligand>
        <name>NAD(+)</name>
        <dbReference type="ChEBI" id="CHEBI:57540"/>
    </ligand>
</feature>
<dbReference type="GO" id="GO:0005524">
    <property type="term" value="F:ATP binding"/>
    <property type="evidence" value="ECO:0007669"/>
    <property type="project" value="UniProtKB-KW"/>
</dbReference>
<dbReference type="NCBIfam" id="NF002306">
    <property type="entry name" value="PRK01231.1"/>
    <property type="match status" value="1"/>
</dbReference>
<keyword evidence="6" id="KW-0963">Cytoplasm</keyword>
<protein>
    <recommendedName>
        <fullName evidence="6">NAD kinase</fullName>
        <ecNumber evidence="6">2.7.1.23</ecNumber>
    </recommendedName>
    <alternativeName>
        <fullName evidence="6">ATP-dependent NAD kinase</fullName>
    </alternativeName>
</protein>
<keyword evidence="6" id="KW-0067">ATP-binding</keyword>
<evidence type="ECO:0000256" key="3">
    <source>
        <dbReference type="ARBA" id="ARBA00022857"/>
    </source>
</evidence>
<dbReference type="OrthoDB" id="9774737at2"/>